<evidence type="ECO:0000313" key="13">
    <source>
        <dbReference type="EMBL" id="MBB4267562.1"/>
    </source>
</evidence>
<evidence type="ECO:0000313" key="14">
    <source>
        <dbReference type="Proteomes" id="UP000554286"/>
    </source>
</evidence>
<keyword evidence="5 11" id="KW-0732">Signal</keyword>
<dbReference type="Gene3D" id="3.30.1330.60">
    <property type="entry name" value="OmpA-like domain"/>
    <property type="match status" value="1"/>
</dbReference>
<proteinExistence type="predicted"/>
<dbReference type="Gene3D" id="2.40.160.20">
    <property type="match status" value="1"/>
</dbReference>
<dbReference type="SUPFAM" id="SSF56925">
    <property type="entry name" value="OMPA-like"/>
    <property type="match status" value="1"/>
</dbReference>
<keyword evidence="9" id="KW-0998">Cell outer membrane</keyword>
<keyword evidence="3" id="KW-1134">Transmembrane beta strand</keyword>
<evidence type="ECO:0000256" key="1">
    <source>
        <dbReference type="ARBA" id="ARBA00004571"/>
    </source>
</evidence>
<feature type="chain" id="PRO_5031155640" evidence="11">
    <location>
        <begin position="29"/>
        <end position="348"/>
    </location>
</feature>
<dbReference type="InterPro" id="IPR036737">
    <property type="entry name" value="OmpA-like_sf"/>
</dbReference>
<dbReference type="GO" id="GO:0009279">
    <property type="term" value="C:cell outer membrane"/>
    <property type="evidence" value="ECO:0007669"/>
    <property type="project" value="UniProtKB-SubCell"/>
</dbReference>
<dbReference type="AlphaFoldDB" id="A0A7W6RFN1"/>
<dbReference type="InterPro" id="IPR011250">
    <property type="entry name" value="OMP/PagP_B-barrel"/>
</dbReference>
<keyword evidence="8 10" id="KW-0472">Membrane</keyword>
<comment type="subcellular location">
    <subcellularLocation>
        <location evidence="1">Cell outer membrane</location>
        <topology evidence="1">Multi-pass membrane protein</topology>
    </subcellularLocation>
</comment>
<evidence type="ECO:0000256" key="10">
    <source>
        <dbReference type="PROSITE-ProRule" id="PRU00473"/>
    </source>
</evidence>
<dbReference type="GO" id="GO:0046930">
    <property type="term" value="C:pore complex"/>
    <property type="evidence" value="ECO:0007669"/>
    <property type="project" value="UniProtKB-KW"/>
</dbReference>
<dbReference type="GO" id="GO:0015288">
    <property type="term" value="F:porin activity"/>
    <property type="evidence" value="ECO:0007669"/>
    <property type="project" value="UniProtKB-KW"/>
</dbReference>
<evidence type="ECO:0000256" key="4">
    <source>
        <dbReference type="ARBA" id="ARBA00022692"/>
    </source>
</evidence>
<dbReference type="Proteomes" id="UP000554286">
    <property type="component" value="Unassembled WGS sequence"/>
</dbReference>
<dbReference type="PRINTS" id="PR01021">
    <property type="entry name" value="OMPADOMAIN"/>
</dbReference>
<dbReference type="PANTHER" id="PTHR30329">
    <property type="entry name" value="STATOR ELEMENT OF FLAGELLAR MOTOR COMPLEX"/>
    <property type="match status" value="1"/>
</dbReference>
<accession>A0A7W6RFN1</accession>
<gene>
    <name evidence="13" type="ORF">GGD89_003208</name>
</gene>
<dbReference type="Pfam" id="PF13505">
    <property type="entry name" value="OMP_b-brl"/>
    <property type="match status" value="1"/>
</dbReference>
<keyword evidence="7" id="KW-0626">Porin</keyword>
<organism evidence="13 14">
    <name type="scientific">Roseospira visakhapatnamensis</name>
    <dbReference type="NCBI Taxonomy" id="390880"/>
    <lineage>
        <taxon>Bacteria</taxon>
        <taxon>Pseudomonadati</taxon>
        <taxon>Pseudomonadota</taxon>
        <taxon>Alphaproteobacteria</taxon>
        <taxon>Rhodospirillales</taxon>
        <taxon>Rhodospirillaceae</taxon>
        <taxon>Roseospira</taxon>
    </lineage>
</organism>
<dbReference type="PANTHER" id="PTHR30329:SF21">
    <property type="entry name" value="LIPOPROTEIN YIAD-RELATED"/>
    <property type="match status" value="1"/>
</dbReference>
<evidence type="ECO:0000256" key="9">
    <source>
        <dbReference type="ARBA" id="ARBA00023237"/>
    </source>
</evidence>
<dbReference type="GO" id="GO:0006811">
    <property type="term" value="P:monoatomic ion transport"/>
    <property type="evidence" value="ECO:0007669"/>
    <property type="project" value="UniProtKB-KW"/>
</dbReference>
<evidence type="ECO:0000256" key="11">
    <source>
        <dbReference type="SAM" id="SignalP"/>
    </source>
</evidence>
<dbReference type="EMBL" id="JACIGK010000029">
    <property type="protein sequence ID" value="MBB4267562.1"/>
    <property type="molecule type" value="Genomic_DNA"/>
</dbReference>
<dbReference type="InterPro" id="IPR006664">
    <property type="entry name" value="OMP_bac"/>
</dbReference>
<dbReference type="InterPro" id="IPR006665">
    <property type="entry name" value="OmpA-like"/>
</dbReference>
<sequence length="348" mass="36644">MRATRSTLCALFGAVLAALGMTGPPAAAQTPEGFYVGLNGGLNLNDSGDFDFRTLGGDLDVDPGFVGLGALGYAFGNGLRVELEGGYRQNGVTEWSGQDVDGTLSAWHTMANALYDFNLGARLSPYVGAGVGAAFVSPDIDVSGTPVSVDGTDVAFAYQAIAGIGYSVTDELALTMDYRFFHALDLEHDVNIGGTATHDNYMNHAITAGLRYAFGTPHTPKPLPLPDPAPAVVAAPPEVPTSYLVFFDFDSASLTNEAARIVDTAAGNAQRASKTRIEVTGHADRSGGARYNMVLSQRRAEAVMQRLVAQGIPMAQIAVFAQGESQPLIPTADGMREAQNRRVEIILL</sequence>
<evidence type="ECO:0000256" key="2">
    <source>
        <dbReference type="ARBA" id="ARBA00022448"/>
    </source>
</evidence>
<keyword evidence="2" id="KW-0813">Transport</keyword>
<evidence type="ECO:0000256" key="6">
    <source>
        <dbReference type="ARBA" id="ARBA00023065"/>
    </source>
</evidence>
<dbReference type="PROSITE" id="PS51123">
    <property type="entry name" value="OMPA_2"/>
    <property type="match status" value="1"/>
</dbReference>
<feature type="signal peptide" evidence="11">
    <location>
        <begin position="1"/>
        <end position="28"/>
    </location>
</feature>
<comment type="caution">
    <text evidence="13">The sequence shown here is derived from an EMBL/GenBank/DDBJ whole genome shotgun (WGS) entry which is preliminary data.</text>
</comment>
<protein>
    <submittedName>
        <fullName evidence="13">Outer membrane protein OmpA-like peptidoglycan-associated protein</fullName>
    </submittedName>
</protein>
<evidence type="ECO:0000256" key="7">
    <source>
        <dbReference type="ARBA" id="ARBA00023114"/>
    </source>
</evidence>
<evidence type="ECO:0000256" key="5">
    <source>
        <dbReference type="ARBA" id="ARBA00022729"/>
    </source>
</evidence>
<dbReference type="CDD" id="cd07185">
    <property type="entry name" value="OmpA_C-like"/>
    <property type="match status" value="1"/>
</dbReference>
<dbReference type="RefSeq" id="WP_184047146.1">
    <property type="nucleotide sequence ID" value="NZ_JACIGK010000029.1"/>
</dbReference>
<keyword evidence="14" id="KW-1185">Reference proteome</keyword>
<dbReference type="InterPro" id="IPR027385">
    <property type="entry name" value="Beta-barrel_OMP"/>
</dbReference>
<keyword evidence="4" id="KW-0812">Transmembrane</keyword>
<dbReference type="SUPFAM" id="SSF103088">
    <property type="entry name" value="OmpA-like"/>
    <property type="match status" value="1"/>
</dbReference>
<reference evidence="13 14" key="1">
    <citation type="submission" date="2020-08" db="EMBL/GenBank/DDBJ databases">
        <title>Genome sequencing of Purple Non-Sulfur Bacteria from various extreme environments.</title>
        <authorList>
            <person name="Mayer M."/>
        </authorList>
    </citation>
    <scope>NUCLEOTIDE SEQUENCE [LARGE SCALE GENOMIC DNA]</scope>
    <source>
        <strain evidence="13 14">JA131</strain>
    </source>
</reference>
<dbReference type="Pfam" id="PF00691">
    <property type="entry name" value="OmpA"/>
    <property type="match status" value="1"/>
</dbReference>
<feature type="domain" description="OmpA-like" evidence="12">
    <location>
        <begin position="234"/>
        <end position="348"/>
    </location>
</feature>
<evidence type="ECO:0000256" key="8">
    <source>
        <dbReference type="ARBA" id="ARBA00023136"/>
    </source>
</evidence>
<name>A0A7W6RFN1_9PROT</name>
<evidence type="ECO:0000259" key="12">
    <source>
        <dbReference type="PROSITE" id="PS51123"/>
    </source>
</evidence>
<dbReference type="InterPro" id="IPR050330">
    <property type="entry name" value="Bact_OuterMem_StrucFunc"/>
</dbReference>
<keyword evidence="6" id="KW-0406">Ion transport</keyword>
<evidence type="ECO:0000256" key="3">
    <source>
        <dbReference type="ARBA" id="ARBA00022452"/>
    </source>
</evidence>